<dbReference type="InParanoid" id="C5K803"/>
<feature type="compositionally biased region" description="Basic and acidic residues" evidence="1">
    <location>
        <begin position="451"/>
        <end position="465"/>
    </location>
</feature>
<dbReference type="RefSeq" id="XP_002787892.1">
    <property type="nucleotide sequence ID" value="XM_002787846.1"/>
</dbReference>
<dbReference type="EMBL" id="GG671079">
    <property type="protein sequence ID" value="EER19688.1"/>
    <property type="molecule type" value="Genomic_DNA"/>
</dbReference>
<name>C5K803_PERM5</name>
<feature type="compositionally biased region" description="Basic and acidic residues" evidence="1">
    <location>
        <begin position="416"/>
        <end position="440"/>
    </location>
</feature>
<reference evidence="2 3" key="1">
    <citation type="submission" date="2008-07" db="EMBL/GenBank/DDBJ databases">
        <authorList>
            <person name="El-Sayed N."/>
            <person name="Caler E."/>
            <person name="Inman J."/>
            <person name="Amedeo P."/>
            <person name="Hass B."/>
            <person name="Wortman J."/>
        </authorList>
    </citation>
    <scope>NUCLEOTIDE SEQUENCE [LARGE SCALE GENOMIC DNA]</scope>
    <source>
        <strain evidence="3">ATCC 50983 / TXsc</strain>
    </source>
</reference>
<dbReference type="OMA" id="SWKNTIS"/>
<protein>
    <submittedName>
        <fullName evidence="2">Uncharacterized protein</fullName>
    </submittedName>
</protein>
<dbReference type="AlphaFoldDB" id="C5K803"/>
<sequence length="497" mass="55902">MPSCFPRLSFKEGQAEAAFEPKRRVSLVEHGKAAETMKLLKRRSTGTSTAASDADTDPWADLLDGKERRMSAVHNHHNYNPEAHVDEIKSCSVEERAVAAEHDKTIDDLAQECSTIIDSEEVSEDKPRRRGLRDVLLPKPKPTVVAVLVTEEKTDQHGLTEAIVSANSNEDVKIRRESVLNWHLPSQTVIFFDWDDTIFPTSWVKWCYPQLQWCKRCPKDPIYRKPLKECARSAARLLREAKALAHVGIVTLATQPWCTISVRNFMPELEKTIEELQIPIMYAGTTMDKQIAADIRASGYCVNTVKKQRAMNFMLSRFYGKYQGQSWKNTISIGDARYERHALQNAVSEHHNDSKPCKTKTIKMMSGPEIEQLTAQHKILSAWMPFIVTNTGDFDIDLDDDSTLLRAHHKFFTGEDVDRRGRPLRKPEVVAQEETTKRESTSSSSLQLKATDGDGSKHEEKEKPTEGYPNSRCTRCVGHGGDLPGSTADLAASAVAL</sequence>
<organism evidence="3">
    <name type="scientific">Perkinsus marinus (strain ATCC 50983 / TXsc)</name>
    <dbReference type="NCBI Taxonomy" id="423536"/>
    <lineage>
        <taxon>Eukaryota</taxon>
        <taxon>Sar</taxon>
        <taxon>Alveolata</taxon>
        <taxon>Perkinsozoa</taxon>
        <taxon>Perkinsea</taxon>
        <taxon>Perkinsida</taxon>
        <taxon>Perkinsidae</taxon>
        <taxon>Perkinsus</taxon>
    </lineage>
</organism>
<evidence type="ECO:0000313" key="2">
    <source>
        <dbReference type="EMBL" id="EER19688.1"/>
    </source>
</evidence>
<dbReference type="Proteomes" id="UP000007800">
    <property type="component" value="Unassembled WGS sequence"/>
</dbReference>
<keyword evidence="3" id="KW-1185">Reference proteome</keyword>
<dbReference type="OrthoDB" id="420410at2759"/>
<dbReference type="GeneID" id="9057679"/>
<proteinExistence type="predicted"/>
<accession>C5K803</accession>
<dbReference type="PANTHER" id="PTHR38899">
    <property type="entry name" value="DOMAIN OOKINETE PROTEIN, PUTATIVE-RELATED"/>
    <property type="match status" value="1"/>
</dbReference>
<dbReference type="PANTHER" id="PTHR38899:SF1">
    <property type="entry name" value="PROTEIN KINASE"/>
    <property type="match status" value="1"/>
</dbReference>
<feature type="region of interest" description="Disordered" evidence="1">
    <location>
        <begin position="416"/>
        <end position="485"/>
    </location>
</feature>
<evidence type="ECO:0000256" key="1">
    <source>
        <dbReference type="SAM" id="MobiDB-lite"/>
    </source>
</evidence>
<gene>
    <name evidence="2" type="ORF">Pmar_PMAR012676</name>
</gene>
<evidence type="ECO:0000313" key="3">
    <source>
        <dbReference type="Proteomes" id="UP000007800"/>
    </source>
</evidence>